<gene>
    <name evidence="1" type="ORF">UY3_13772</name>
</gene>
<protein>
    <submittedName>
        <fullName evidence="1">Uncharacterized protein</fullName>
    </submittedName>
</protein>
<sequence>MGTARNDGQHIPRPMPFPAVPIDLERQTAASGSCNRSNLRTLQGPQVRPIAAPTGRGLPFQVSGGCGKRQGIKDVLAIVSYSPHWPGAANHSQWELQSVEPADAADKQTVPACQWISRSLQWLLIPAKNKMMDLAKLILKSDNGENCVVILSISYEEDSGLLNYK</sequence>
<dbReference type="Proteomes" id="UP000031443">
    <property type="component" value="Unassembled WGS sequence"/>
</dbReference>
<organism evidence="1 2">
    <name type="scientific">Chelonia mydas</name>
    <name type="common">Green sea-turtle</name>
    <name type="synonym">Chelonia agassizi</name>
    <dbReference type="NCBI Taxonomy" id="8469"/>
    <lineage>
        <taxon>Eukaryota</taxon>
        <taxon>Metazoa</taxon>
        <taxon>Chordata</taxon>
        <taxon>Craniata</taxon>
        <taxon>Vertebrata</taxon>
        <taxon>Euteleostomi</taxon>
        <taxon>Archelosauria</taxon>
        <taxon>Testudinata</taxon>
        <taxon>Testudines</taxon>
        <taxon>Cryptodira</taxon>
        <taxon>Durocryptodira</taxon>
        <taxon>Americhelydia</taxon>
        <taxon>Chelonioidea</taxon>
        <taxon>Cheloniidae</taxon>
        <taxon>Chelonia</taxon>
    </lineage>
</organism>
<accession>M7BLN9</accession>
<name>M7BLN9_CHEMY</name>
<dbReference type="AlphaFoldDB" id="M7BLN9"/>
<keyword evidence="2" id="KW-1185">Reference proteome</keyword>
<evidence type="ECO:0000313" key="1">
    <source>
        <dbReference type="EMBL" id="EMP29117.1"/>
    </source>
</evidence>
<evidence type="ECO:0000313" key="2">
    <source>
        <dbReference type="Proteomes" id="UP000031443"/>
    </source>
</evidence>
<dbReference type="EMBL" id="KB558791">
    <property type="protein sequence ID" value="EMP29117.1"/>
    <property type="molecule type" value="Genomic_DNA"/>
</dbReference>
<reference evidence="2" key="1">
    <citation type="journal article" date="2013" name="Nat. Genet.">
        <title>The draft genomes of soft-shell turtle and green sea turtle yield insights into the development and evolution of the turtle-specific body plan.</title>
        <authorList>
            <person name="Wang Z."/>
            <person name="Pascual-Anaya J."/>
            <person name="Zadissa A."/>
            <person name="Li W."/>
            <person name="Niimura Y."/>
            <person name="Huang Z."/>
            <person name="Li C."/>
            <person name="White S."/>
            <person name="Xiong Z."/>
            <person name="Fang D."/>
            <person name="Wang B."/>
            <person name="Ming Y."/>
            <person name="Chen Y."/>
            <person name="Zheng Y."/>
            <person name="Kuraku S."/>
            <person name="Pignatelli M."/>
            <person name="Herrero J."/>
            <person name="Beal K."/>
            <person name="Nozawa M."/>
            <person name="Li Q."/>
            <person name="Wang J."/>
            <person name="Zhang H."/>
            <person name="Yu L."/>
            <person name="Shigenobu S."/>
            <person name="Wang J."/>
            <person name="Liu J."/>
            <person name="Flicek P."/>
            <person name="Searle S."/>
            <person name="Wang J."/>
            <person name="Kuratani S."/>
            <person name="Yin Y."/>
            <person name="Aken B."/>
            <person name="Zhang G."/>
            <person name="Irie N."/>
        </authorList>
    </citation>
    <scope>NUCLEOTIDE SEQUENCE [LARGE SCALE GENOMIC DNA]</scope>
</reference>
<proteinExistence type="predicted"/>